<evidence type="ECO:0000313" key="1">
    <source>
        <dbReference type="EMBL" id="MBB6050358.1"/>
    </source>
</evidence>
<dbReference type="CDD" id="cd09023">
    <property type="entry name" value="Aldose_epim_Ec_c4013"/>
    <property type="match status" value="1"/>
</dbReference>
<dbReference type="EMBL" id="JACHGW010000002">
    <property type="protein sequence ID" value="MBB6050358.1"/>
    <property type="molecule type" value="Genomic_DNA"/>
</dbReference>
<comment type="caution">
    <text evidence="1">The sequence shown here is derived from an EMBL/GenBank/DDBJ whole genome shotgun (WGS) entry which is preliminary data.</text>
</comment>
<dbReference type="InterPro" id="IPR011013">
    <property type="entry name" value="Gal_mutarotase_sf_dom"/>
</dbReference>
<accession>A0A7W9W689</accession>
<dbReference type="RefSeq" id="WP_184195166.1">
    <property type="nucleotide sequence ID" value="NZ_JACHGW010000002.1"/>
</dbReference>
<proteinExistence type="predicted"/>
<name>A0A7W9W689_ARMRO</name>
<reference evidence="1 2" key="1">
    <citation type="submission" date="2020-08" db="EMBL/GenBank/DDBJ databases">
        <title>Genomic Encyclopedia of Type Strains, Phase IV (KMG-IV): sequencing the most valuable type-strain genomes for metagenomic binning, comparative biology and taxonomic classification.</title>
        <authorList>
            <person name="Goeker M."/>
        </authorList>
    </citation>
    <scope>NUCLEOTIDE SEQUENCE [LARGE SCALE GENOMIC DNA]</scope>
    <source>
        <strain evidence="1 2">DSM 23562</strain>
    </source>
</reference>
<evidence type="ECO:0000313" key="2">
    <source>
        <dbReference type="Proteomes" id="UP000520814"/>
    </source>
</evidence>
<dbReference type="InterPro" id="IPR014718">
    <property type="entry name" value="GH-type_carb-bd"/>
</dbReference>
<protein>
    <submittedName>
        <fullName evidence="1">Galactose mutarotase-like enzyme</fullName>
    </submittedName>
</protein>
<dbReference type="Gene3D" id="2.70.98.10">
    <property type="match status" value="1"/>
</dbReference>
<dbReference type="GO" id="GO:0003824">
    <property type="term" value="F:catalytic activity"/>
    <property type="evidence" value="ECO:0007669"/>
    <property type="project" value="InterPro"/>
</dbReference>
<sequence>MATLFGKSYSRREVAQRVGDLIQVAGVERFTYDEGVQGGVKAARVRSGGGLDYTVLFSRGMDIGAASLFGVPFAWVSATGWANPHAFVPEWRGWLQTFHGGLLTGCGLSNAGASNQDGDESLGIHGRLSHIPAESASAWTDWEGDEATVFVEGTMREATVFGENLRLKRTISTPVGSNSMTITDTVTNEGFKTSPLMLLYHLNFGWPLVAEGTVIRFPEGTTSTPRDAAAAAGHATVNTLTAPTKDYAEQCFFHNIPTEDVVIEMVNPDGFGVRVSYKQSEFPHLTVWKMMGEGEYVCGIEPANCKVLGRAAEREAGRLQHIAPGETRRFSVTLTAFIEEK</sequence>
<dbReference type="Proteomes" id="UP000520814">
    <property type="component" value="Unassembled WGS sequence"/>
</dbReference>
<dbReference type="GO" id="GO:0005975">
    <property type="term" value="P:carbohydrate metabolic process"/>
    <property type="evidence" value="ECO:0007669"/>
    <property type="project" value="InterPro"/>
</dbReference>
<organism evidence="1 2">
    <name type="scientific">Armatimonas rosea</name>
    <dbReference type="NCBI Taxonomy" id="685828"/>
    <lineage>
        <taxon>Bacteria</taxon>
        <taxon>Bacillati</taxon>
        <taxon>Armatimonadota</taxon>
        <taxon>Armatimonadia</taxon>
        <taxon>Armatimonadales</taxon>
        <taxon>Armatimonadaceae</taxon>
        <taxon>Armatimonas</taxon>
    </lineage>
</organism>
<dbReference type="AlphaFoldDB" id="A0A7W9W689"/>
<dbReference type="InterPro" id="IPR027839">
    <property type="entry name" value="DUF4432"/>
</dbReference>
<dbReference type="Pfam" id="PF14486">
    <property type="entry name" value="DUF4432"/>
    <property type="match status" value="1"/>
</dbReference>
<dbReference type="GO" id="GO:0030246">
    <property type="term" value="F:carbohydrate binding"/>
    <property type="evidence" value="ECO:0007669"/>
    <property type="project" value="InterPro"/>
</dbReference>
<keyword evidence="2" id="KW-1185">Reference proteome</keyword>
<gene>
    <name evidence="1" type="ORF">HNQ39_002149</name>
</gene>
<dbReference type="SUPFAM" id="SSF74650">
    <property type="entry name" value="Galactose mutarotase-like"/>
    <property type="match status" value="1"/>
</dbReference>